<evidence type="ECO:0000259" key="1">
    <source>
        <dbReference type="Pfam" id="PF16220"/>
    </source>
</evidence>
<accession>A0A6I6XKA4</accession>
<organism evidence="2 3">
    <name type="scientific">Pseudomonas putida</name>
    <name type="common">Arthrobacter siderocapsulatus</name>
    <dbReference type="NCBI Taxonomy" id="303"/>
    <lineage>
        <taxon>Bacteria</taxon>
        <taxon>Pseudomonadati</taxon>
        <taxon>Pseudomonadota</taxon>
        <taxon>Gammaproteobacteria</taxon>
        <taxon>Pseudomonadales</taxon>
        <taxon>Pseudomonadaceae</taxon>
        <taxon>Pseudomonas</taxon>
    </lineage>
</organism>
<dbReference type="InterPro" id="IPR032623">
    <property type="entry name" value="FecR_N"/>
</dbReference>
<dbReference type="Pfam" id="PF16220">
    <property type="entry name" value="DUF4880"/>
    <property type="match status" value="1"/>
</dbReference>
<dbReference type="AlphaFoldDB" id="A0A6I6XKA4"/>
<sequence>MTATAERLPEAIVRMAIEWQMRLRANPGNVELFSQCQAWRLRDTRHELAWQRMQQVSGHFHDNHLPDATRTAALLRQAEVDLNRRRTLKLLGLGLAAGSATLLIDSAPPAWRSDLATGVGERRLWKLDGLQLQLNTDSAVDVHGREVLLRSGEVLVDGADWQVRCKHGVCDASQARAVLRERHGYSELHVERGEVRVSAAAGTLRVQAGSGLSLYPEQLSALAVGALDPFAWARGLLIVNDMRLAEFLAEAGRYRRGWLRCDPQIADLRLSGVFRLDEPATLLGNITHLLPVRIEQHTRWWVRVVAQA</sequence>
<dbReference type="EMBL" id="CP026115">
    <property type="protein sequence ID" value="QHG64247.1"/>
    <property type="molecule type" value="Genomic_DNA"/>
</dbReference>
<proteinExistence type="predicted"/>
<protein>
    <submittedName>
        <fullName evidence="2">DUF4880 domain-containing protein</fullName>
    </submittedName>
</protein>
<feature type="domain" description="FecR N-terminal" evidence="1">
    <location>
        <begin position="16"/>
        <end position="56"/>
    </location>
</feature>
<name>A0A6I6XKA4_PSEPU</name>
<dbReference type="Proteomes" id="UP000464480">
    <property type="component" value="Chromosome"/>
</dbReference>
<dbReference type="PANTHER" id="PTHR30273">
    <property type="entry name" value="PERIPLASMIC SIGNAL SENSOR AND SIGMA FACTOR ACTIVATOR FECR-RELATED"/>
    <property type="match status" value="1"/>
</dbReference>
<dbReference type="InterPro" id="IPR012373">
    <property type="entry name" value="Ferrdict_sens_TM"/>
</dbReference>
<dbReference type="PIRSF" id="PIRSF018266">
    <property type="entry name" value="FecR"/>
    <property type="match status" value="1"/>
</dbReference>
<dbReference type="PANTHER" id="PTHR30273:SF2">
    <property type="entry name" value="PROTEIN FECR"/>
    <property type="match status" value="1"/>
</dbReference>
<dbReference type="RefSeq" id="WP_159409651.1">
    <property type="nucleotide sequence ID" value="NZ_CP026115.2"/>
</dbReference>
<dbReference type="GO" id="GO:0016989">
    <property type="term" value="F:sigma factor antagonist activity"/>
    <property type="evidence" value="ECO:0007669"/>
    <property type="project" value="TreeGrafter"/>
</dbReference>
<reference evidence="2 3" key="1">
    <citation type="submission" date="2020-02" db="EMBL/GenBank/DDBJ databases">
        <title>Pseudomonas Putida W5 Complete Genome Assembly.</title>
        <authorList>
            <person name="Yuan Z.-C."/>
            <person name="Shaw G.A."/>
            <person name="Cusano A.D."/>
            <person name="Caddey B.J."/>
            <person name="Weselowski B.J."/>
        </authorList>
    </citation>
    <scope>NUCLEOTIDE SEQUENCE [LARGE SCALE GENOMIC DNA]</scope>
    <source>
        <strain evidence="2 3">W5</strain>
    </source>
</reference>
<evidence type="ECO:0000313" key="2">
    <source>
        <dbReference type="EMBL" id="QHG64247.1"/>
    </source>
</evidence>
<gene>
    <name evidence="2" type="ORF">C2H86_07400</name>
</gene>
<evidence type="ECO:0000313" key="3">
    <source>
        <dbReference type="Proteomes" id="UP000464480"/>
    </source>
</evidence>